<protein>
    <recommendedName>
        <fullName evidence="4">General secretion pathway protein</fullName>
    </recommendedName>
</protein>
<dbReference type="RefSeq" id="WP_245801132.1">
    <property type="nucleotide sequence ID" value="NZ_FQXE01000001.1"/>
</dbReference>
<keyword evidence="3" id="KW-1185">Reference proteome</keyword>
<reference evidence="2 3" key="1">
    <citation type="submission" date="2016-11" db="EMBL/GenBank/DDBJ databases">
        <authorList>
            <person name="Jaros S."/>
            <person name="Januszkiewicz K."/>
            <person name="Wedrychowicz H."/>
        </authorList>
    </citation>
    <scope>NUCLEOTIDE SEQUENCE [LARGE SCALE GENOMIC DNA]</scope>
    <source>
        <strain evidence="2 3">CGMCC 1.10190</strain>
    </source>
</reference>
<accession>A0A1M5N329</accession>
<feature type="transmembrane region" description="Helical" evidence="1">
    <location>
        <begin position="190"/>
        <end position="208"/>
    </location>
</feature>
<dbReference type="Proteomes" id="UP000184226">
    <property type="component" value="Unassembled WGS sequence"/>
</dbReference>
<name>A0A1M5N329_9BURK</name>
<keyword evidence="1" id="KW-0472">Membrane</keyword>
<dbReference type="AlphaFoldDB" id="A0A1M5N329"/>
<dbReference type="EMBL" id="FQXE01000001">
    <property type="protein sequence ID" value="SHG83978.1"/>
    <property type="molecule type" value="Genomic_DNA"/>
</dbReference>
<evidence type="ECO:0000313" key="3">
    <source>
        <dbReference type="Proteomes" id="UP000184226"/>
    </source>
</evidence>
<evidence type="ECO:0000256" key="1">
    <source>
        <dbReference type="SAM" id="Phobius"/>
    </source>
</evidence>
<feature type="transmembrane region" description="Helical" evidence="1">
    <location>
        <begin position="132"/>
        <end position="157"/>
    </location>
</feature>
<organism evidence="2 3">
    <name type="scientific">Pollutimonas bauzanensis</name>
    <dbReference type="NCBI Taxonomy" id="658167"/>
    <lineage>
        <taxon>Bacteria</taxon>
        <taxon>Pseudomonadati</taxon>
        <taxon>Pseudomonadota</taxon>
        <taxon>Betaproteobacteria</taxon>
        <taxon>Burkholderiales</taxon>
        <taxon>Alcaligenaceae</taxon>
        <taxon>Pollutimonas</taxon>
    </lineage>
</organism>
<evidence type="ECO:0000313" key="2">
    <source>
        <dbReference type="EMBL" id="SHG83978.1"/>
    </source>
</evidence>
<proteinExistence type="predicted"/>
<gene>
    <name evidence="2" type="ORF">SAMN04488135_101396</name>
</gene>
<sequence>MSALMLGHLRERWLLPLRQAIDCRRFARGRADYYDYLSALLHGMQGRRTLKEIFELDARRYGPGSLRGRLSRRWVLAYQAAGGDLYGTWLGCFPQDELGLIRAAQALGNAALVRTLQELARVLHLTRRAKEILAATLWSAALALLVVAAMLLAMPWFTVPRLLHTFSAVPVEYYGRLTQALIRLSDLVQANWPFMAVLTAGGWLLLLWSLPNTCGPLRRRLERFALWRIYRHVAALRFLALLAIVLGSDGSESTQLRTALALQKTGASKWQASHIDAMLERIDAGLVGADTFDTGLLDRQQFWFLCDMVMARGLQAGLRLGSERLRSHVLGAVARQALALRWGLLLASLACLLGLGLWHYAVIDELRRSLMLFYASQ</sequence>
<evidence type="ECO:0008006" key="4">
    <source>
        <dbReference type="Google" id="ProtNLM"/>
    </source>
</evidence>
<keyword evidence="1" id="KW-0812">Transmembrane</keyword>
<keyword evidence="1" id="KW-1133">Transmembrane helix</keyword>
<dbReference type="STRING" id="658167.SAMN04488135_101396"/>
<feature type="transmembrane region" description="Helical" evidence="1">
    <location>
        <begin position="342"/>
        <end position="363"/>
    </location>
</feature>